<dbReference type="RefSeq" id="WP_008477106.1">
    <property type="nucleotide sequence ID" value="NZ_CAGS01000171.1"/>
</dbReference>
<name>I4EG29_9BACT</name>
<comment type="caution">
    <text evidence="3">The sequence shown here is derived from an EMBL/GenBank/DDBJ whole genome shotgun (WGS) entry which is preliminary data.</text>
</comment>
<protein>
    <recommendedName>
        <fullName evidence="2">Phage capsid-like C-terminal domain-containing protein</fullName>
    </recommendedName>
</protein>
<dbReference type="OrthoDB" id="256415at2"/>
<reference evidence="3 4" key="1">
    <citation type="journal article" date="2012" name="ISME J.">
        <title>Nitrification expanded: discovery, physiology and genomics of a nitrite-oxidizing bacterium from the phylum Chloroflexi.</title>
        <authorList>
            <person name="Sorokin D.Y."/>
            <person name="Lucker S."/>
            <person name="Vejmelkova D."/>
            <person name="Kostrikina N.A."/>
            <person name="Kleerebezem R."/>
            <person name="Rijpstra W.I."/>
            <person name="Damste J.S."/>
            <person name="Le Paslier D."/>
            <person name="Muyzer G."/>
            <person name="Wagner M."/>
            <person name="van Loosdrecht M.C."/>
            <person name="Daims H."/>
        </authorList>
    </citation>
    <scope>NUCLEOTIDE SEQUENCE [LARGE SCALE GENOMIC DNA]</scope>
    <source>
        <strain evidence="4">none</strain>
    </source>
</reference>
<accession>I4EG29</accession>
<dbReference type="EMBL" id="CAGS01000171">
    <property type="protein sequence ID" value="CCF83641.1"/>
    <property type="molecule type" value="Genomic_DNA"/>
</dbReference>
<evidence type="ECO:0000259" key="2">
    <source>
        <dbReference type="Pfam" id="PF05065"/>
    </source>
</evidence>
<organism evidence="3 4">
    <name type="scientific">Nitrolancea hollandica Lb</name>
    <dbReference type="NCBI Taxonomy" id="1129897"/>
    <lineage>
        <taxon>Bacteria</taxon>
        <taxon>Pseudomonadati</taxon>
        <taxon>Thermomicrobiota</taxon>
        <taxon>Thermomicrobia</taxon>
        <taxon>Sphaerobacterales</taxon>
        <taxon>Sphaerobacterineae</taxon>
        <taxon>Sphaerobacteraceae</taxon>
        <taxon>Nitrolancea</taxon>
    </lineage>
</organism>
<sequence>MDKRYQLMVQERADLVAEARGIFERAGQESRELTAEERARDDAINARLVQLNDDIAREERRRDNERLLTAVANPNSVVSIIDRKAEDPTAGFTDMADFALAVKSASRPGGYVDERLYGAAPSNYHQETGTAEGYLVPPQMRNDIWELTFNGEDILGMVSPEPSSSNSVELLADESTPWGATGVKAAWRAEGVQMNPSKMALGARQVKLHELYAFILATDELLNDAPRLASRLTVQASQAIRWVASEAIITGDGAGKPLGWLKSGALVTVSKESGQAADTVVAMNVAKMYARLLPAGIARAAWLANSDIIPQLMTMTIGDQPIWTPPNGFVNAPGGILMGRPVFLSEHAETLGDKGDLQLIDPAGYYAVQKDGLQAASSIHLYFDYGIQAFRWTFRFGGQPFLTAPVSPAKGASTKSHFVVLEAR</sequence>
<dbReference type="AlphaFoldDB" id="I4EG29"/>
<dbReference type="Pfam" id="PF05065">
    <property type="entry name" value="Phage_capsid"/>
    <property type="match status" value="1"/>
</dbReference>
<dbReference type="InterPro" id="IPR024455">
    <property type="entry name" value="Phage_capsid"/>
</dbReference>
<evidence type="ECO:0000256" key="1">
    <source>
        <dbReference type="ARBA" id="ARBA00004328"/>
    </source>
</evidence>
<evidence type="ECO:0000313" key="4">
    <source>
        <dbReference type="Proteomes" id="UP000004221"/>
    </source>
</evidence>
<keyword evidence="4" id="KW-1185">Reference proteome</keyword>
<dbReference type="Proteomes" id="UP000004221">
    <property type="component" value="Unassembled WGS sequence"/>
</dbReference>
<dbReference type="SUPFAM" id="SSF56563">
    <property type="entry name" value="Major capsid protein gp5"/>
    <property type="match status" value="1"/>
</dbReference>
<gene>
    <name evidence="3" type="ORF">NITHO_2520016</name>
</gene>
<dbReference type="InterPro" id="IPR054612">
    <property type="entry name" value="Phage_capsid-like_C"/>
</dbReference>
<comment type="subcellular location">
    <subcellularLocation>
        <location evidence="1">Virion</location>
    </subcellularLocation>
</comment>
<dbReference type="Gene3D" id="3.30.2400.10">
    <property type="entry name" value="Major capsid protein gp5"/>
    <property type="match status" value="1"/>
</dbReference>
<evidence type="ECO:0000313" key="3">
    <source>
        <dbReference type="EMBL" id="CCF83641.1"/>
    </source>
</evidence>
<proteinExistence type="predicted"/>
<feature type="domain" description="Phage capsid-like C-terminal" evidence="2">
    <location>
        <begin position="133"/>
        <end position="409"/>
    </location>
</feature>
<dbReference type="NCBIfam" id="TIGR01554">
    <property type="entry name" value="major_cap_HK97"/>
    <property type="match status" value="1"/>
</dbReference>